<protein>
    <submittedName>
        <fullName evidence="2">Uncharacterized protein</fullName>
    </submittedName>
</protein>
<evidence type="ECO:0000313" key="2">
    <source>
        <dbReference type="EMBL" id="MCQ4167478.1"/>
    </source>
</evidence>
<accession>A0ABT1QYY2</accession>
<feature type="chain" id="PRO_5046270420" evidence="1">
    <location>
        <begin position="31"/>
        <end position="1088"/>
    </location>
</feature>
<dbReference type="EMBL" id="JANFQO010000031">
    <property type="protein sequence ID" value="MCQ4167478.1"/>
    <property type="molecule type" value="Genomic_DNA"/>
</dbReference>
<evidence type="ECO:0000313" key="3">
    <source>
        <dbReference type="Proteomes" id="UP001165498"/>
    </source>
</evidence>
<gene>
    <name evidence="2" type="ORF">NM961_22410</name>
</gene>
<dbReference type="InterPro" id="IPR011047">
    <property type="entry name" value="Quinoprotein_ADH-like_sf"/>
</dbReference>
<dbReference type="RefSeq" id="WP_255916663.1">
    <property type="nucleotide sequence ID" value="NZ_JANFQO010000031.1"/>
</dbReference>
<comment type="caution">
    <text evidence="2">The sequence shown here is derived from an EMBL/GenBank/DDBJ whole genome shotgun (WGS) entry which is preliminary data.</text>
</comment>
<sequence length="1088" mass="116564">MKHLPRPPHSPALWSAAALLAGLGAASAQAASWDLSLPDQGSRSVLVANAVISGANRWVLGSQGEATLLLRESGGISNEVTRSIAEARLLAMPEGGVLVLETTGLRSSLRRLDGQGLPLWQREMPNVLLALTDAGGALWLETVEGWQRLAADGTPRSLLLKRQQPVLERTVPETQQDQPSYQRPQRAVSADGGLFASGWSQTAGAGVAQVTRYSYDGRLAWSWQDAGGTENLEFNAVGIGPAGTHCAAGRARSGGTLLRRCFSADGQPLWNSRSEAGADASTPLIAVRADGSLYALDRLDADTARLAHEGPNPAQRWTRPLPANVADLCATAVPGCALRVDAAGNAVVIAYGARVAGGSQRLRLISYAVDGSLRFDQELPFSTISGISQDSRGHYFAVGTRVAGAWRLIELDTQGRVIADNLETQTRNYSRVLALGAAAPGDTYEASYGEGDTYVVAAADGAESYRLRRVDGAGATRWERELPGHLDAAQLTSSAARVCVAEIETRSGRPVNRIRCLDAADGSEKYLRPSTAPISFRTRDPQPASLFRLLPGERLVTSFPYDGIQFYNASGAAEVRYGTDEITPLGDVNDIGASVIVERVLADYPDSDDGQMIRRTASGRVAFTLDLRTERLQPLQLVYSGQAIYVLGKESQAAGDYYVWSLDESGFHNWKRRLVGASGLANIAVDGDEVMVVRRINPGTADAQLDIEILRTEDGNRVWRKTFRGDQAVLDAPARRIAALRAGDSRWSLRSLALADGAETPEIVYPCSRQDCGFSQILAHAGSLRVARAEQVSARNYVQITPIRLDQAGIGGAWGPLYGEGEGLVIDWLGHARLAFAPWFTFSRGGGNDPAQLRWYVAQAGNVEPGAKIANLEIYTSAGGVFDTPGDRRVTRVGTGTLQFSDCSNGQLSYRFDETFNDGASGNVSLTRLTPATEPCELADGSIQAAAGARPPSKGFDARQSGSWYEPATGGQGLQMTVQPDGPFFGAWFTYDVPGPGNDPERQHWFTLYGNLAQAVNGRIELLVVQGIGGAFDRTPTRNRYIVGKATLQMHGCDSATLQYRFDASELAGPYAGRNGDIALIKEGGCRP</sequence>
<keyword evidence="3" id="KW-1185">Reference proteome</keyword>
<organism evidence="2 3">
    <name type="scientific">Tahibacter harae</name>
    <dbReference type="NCBI Taxonomy" id="2963937"/>
    <lineage>
        <taxon>Bacteria</taxon>
        <taxon>Pseudomonadati</taxon>
        <taxon>Pseudomonadota</taxon>
        <taxon>Gammaproteobacteria</taxon>
        <taxon>Lysobacterales</taxon>
        <taxon>Rhodanobacteraceae</taxon>
        <taxon>Tahibacter</taxon>
    </lineage>
</organism>
<dbReference type="Proteomes" id="UP001165498">
    <property type="component" value="Unassembled WGS sequence"/>
</dbReference>
<feature type="signal peptide" evidence="1">
    <location>
        <begin position="1"/>
        <end position="30"/>
    </location>
</feature>
<evidence type="ECO:0000256" key="1">
    <source>
        <dbReference type="SAM" id="SignalP"/>
    </source>
</evidence>
<dbReference type="SUPFAM" id="SSF50998">
    <property type="entry name" value="Quinoprotein alcohol dehydrogenase-like"/>
    <property type="match status" value="2"/>
</dbReference>
<proteinExistence type="predicted"/>
<keyword evidence="1" id="KW-0732">Signal</keyword>
<reference evidence="2" key="1">
    <citation type="submission" date="2022-07" db="EMBL/GenBank/DDBJ databases">
        <title>Tahibacter sp., a new gammaproteobacterium isolated from the silt sample collected at pig farm.</title>
        <authorList>
            <person name="Chen H."/>
        </authorList>
    </citation>
    <scope>NUCLEOTIDE SEQUENCE</scope>
    <source>
        <strain evidence="2">P2K</strain>
    </source>
</reference>
<name>A0ABT1QYY2_9GAMM</name>